<protein>
    <submittedName>
        <fullName evidence="6">Oligosaccharide flippase family protein</fullName>
    </submittedName>
</protein>
<feature type="transmembrane region" description="Helical" evidence="5">
    <location>
        <begin position="9"/>
        <end position="29"/>
    </location>
</feature>
<evidence type="ECO:0000256" key="2">
    <source>
        <dbReference type="ARBA" id="ARBA00022692"/>
    </source>
</evidence>
<feature type="transmembrane region" description="Helical" evidence="5">
    <location>
        <begin position="201"/>
        <end position="218"/>
    </location>
</feature>
<feature type="transmembrane region" description="Helical" evidence="5">
    <location>
        <begin position="135"/>
        <end position="154"/>
    </location>
</feature>
<feature type="transmembrane region" description="Helical" evidence="5">
    <location>
        <begin position="349"/>
        <end position="369"/>
    </location>
</feature>
<gene>
    <name evidence="6" type="ORF">F1B92_00055</name>
</gene>
<reference evidence="6 7" key="2">
    <citation type="submission" date="2020-03" db="EMBL/GenBank/DDBJ databases">
        <title>Campylobacter portucalensis sp. nov., a new species of Campylobacter isolated from the reproductive tract of bulls.</title>
        <authorList>
            <person name="Silva M.F."/>
            <person name="Pereira G."/>
            <person name="Carneiro C."/>
            <person name="Hemphill A."/>
            <person name="Mateus L."/>
            <person name="Lopes-Da-Costa L."/>
            <person name="Silva E."/>
        </authorList>
    </citation>
    <scope>NUCLEOTIDE SEQUENCE [LARGE SCALE GENOMIC DNA]</scope>
    <source>
        <strain evidence="6 7">FMV-PI01</strain>
    </source>
</reference>
<evidence type="ECO:0000256" key="5">
    <source>
        <dbReference type="SAM" id="Phobius"/>
    </source>
</evidence>
<dbReference type="Proteomes" id="UP000476338">
    <property type="component" value="Unassembled WGS sequence"/>
</dbReference>
<feature type="transmembrane region" description="Helical" evidence="5">
    <location>
        <begin position="320"/>
        <end position="342"/>
    </location>
</feature>
<keyword evidence="3 5" id="KW-1133">Transmembrane helix</keyword>
<dbReference type="PANTHER" id="PTHR43424">
    <property type="entry name" value="LOCUS PUTATIVE PROTEIN 1-RELATED"/>
    <property type="match status" value="1"/>
</dbReference>
<keyword evidence="2 5" id="KW-0812">Transmembrane</keyword>
<feature type="transmembrane region" description="Helical" evidence="5">
    <location>
        <begin position="160"/>
        <end position="180"/>
    </location>
</feature>
<dbReference type="GO" id="GO:0016020">
    <property type="term" value="C:membrane"/>
    <property type="evidence" value="ECO:0007669"/>
    <property type="project" value="UniProtKB-SubCell"/>
</dbReference>
<feature type="transmembrane region" description="Helical" evidence="5">
    <location>
        <begin position="279"/>
        <end position="300"/>
    </location>
</feature>
<comment type="subcellular location">
    <subcellularLocation>
        <location evidence="1">Membrane</location>
        <topology evidence="1">Multi-pass membrane protein</topology>
    </subcellularLocation>
</comment>
<keyword evidence="7" id="KW-1185">Reference proteome</keyword>
<feature type="transmembrane region" description="Helical" evidence="5">
    <location>
        <begin position="103"/>
        <end position="123"/>
    </location>
</feature>
<reference evidence="6 7" key="1">
    <citation type="submission" date="2019-09" db="EMBL/GenBank/DDBJ databases">
        <authorList>
            <person name="Silva M."/>
            <person name="Pereira G."/>
            <person name="Lopes-Da-Costa L."/>
            <person name="Silva E."/>
        </authorList>
    </citation>
    <scope>NUCLEOTIDE SEQUENCE [LARGE SCALE GENOMIC DNA]</scope>
    <source>
        <strain evidence="6 7">FMV-PI01</strain>
    </source>
</reference>
<dbReference type="EMBL" id="VWSJ01000001">
    <property type="protein sequence ID" value="MSN95604.1"/>
    <property type="molecule type" value="Genomic_DNA"/>
</dbReference>
<dbReference type="InterPro" id="IPR052556">
    <property type="entry name" value="PolySynth_Transporter"/>
</dbReference>
<evidence type="ECO:0000256" key="4">
    <source>
        <dbReference type="ARBA" id="ARBA00023136"/>
    </source>
</evidence>
<feature type="transmembrane region" description="Helical" evidence="5">
    <location>
        <begin position="375"/>
        <end position="393"/>
    </location>
</feature>
<dbReference type="InterPro" id="IPR002797">
    <property type="entry name" value="Polysacc_synth"/>
</dbReference>
<keyword evidence="4 5" id="KW-0472">Membrane</keyword>
<organism evidence="6 7">
    <name type="scientific">Campylobacter portucalensis</name>
    <dbReference type="NCBI Taxonomy" id="2608384"/>
    <lineage>
        <taxon>Bacteria</taxon>
        <taxon>Pseudomonadati</taxon>
        <taxon>Campylobacterota</taxon>
        <taxon>Epsilonproteobacteria</taxon>
        <taxon>Campylobacterales</taxon>
        <taxon>Campylobacteraceae</taxon>
        <taxon>Campylobacter</taxon>
    </lineage>
</organism>
<evidence type="ECO:0000313" key="7">
    <source>
        <dbReference type="Proteomes" id="UP000476338"/>
    </source>
</evidence>
<proteinExistence type="predicted"/>
<accession>A0A6L5WFA0</accession>
<name>A0A6L5WFA0_9BACT</name>
<comment type="caution">
    <text evidence="6">The sequence shown here is derived from an EMBL/GenBank/DDBJ whole genome shotgun (WGS) entry which is preliminary data.</text>
</comment>
<dbReference type="AlphaFoldDB" id="A0A6L5WFA0"/>
<feature type="transmembrane region" description="Helical" evidence="5">
    <location>
        <begin position="75"/>
        <end position="97"/>
    </location>
</feature>
<dbReference type="Pfam" id="PF01943">
    <property type="entry name" value="Polysacc_synt"/>
    <property type="match status" value="1"/>
</dbReference>
<sequence length="402" mass="45959">MNRLFKDSFIYLFGQIIAQIPPFLLMPYLTRKLGASGYGEMAYYTAFLTLFGIVVGMCQDGAVARYYYFYGKRNLNNLVVSGYIYAFFISGVIFIVALFNSSIIFMLLATISFVNALLAVQLALRQCQKEPFEYIKIQIFGSVLVTILTILILEKASENLVIYRFFAIFLGSFITAIFAYTMFRKKGFKLKLSKKIFKSNLIYIFSFGLPLVLHHLSGFTKGQFDRIFIYQFFSSKELGIYAAGFMLASIFSMVINSANKAIIPYFFENLKNKKLNKYLVIKIAFVCFILFFVPALLVSFVPNSVFILFLGDEFDGVKYFALMFLIGIGFIPAYLVLVNYLFFYSKNSIISVCSVISTVIYLIILFIASKFGIKFVPFAMIVSNLAILPLLYYQVRICKERN</sequence>
<dbReference type="PANTHER" id="PTHR43424:SF1">
    <property type="entry name" value="LOCUS PUTATIVE PROTEIN 1-RELATED"/>
    <property type="match status" value="1"/>
</dbReference>
<feature type="transmembrane region" description="Helical" evidence="5">
    <location>
        <begin position="238"/>
        <end position="258"/>
    </location>
</feature>
<evidence type="ECO:0000313" key="6">
    <source>
        <dbReference type="EMBL" id="MSN95604.1"/>
    </source>
</evidence>
<feature type="transmembrane region" description="Helical" evidence="5">
    <location>
        <begin position="41"/>
        <end position="63"/>
    </location>
</feature>
<evidence type="ECO:0000256" key="3">
    <source>
        <dbReference type="ARBA" id="ARBA00022989"/>
    </source>
</evidence>
<dbReference type="RefSeq" id="WP_154569879.1">
    <property type="nucleotide sequence ID" value="NZ_VWSJ01000001.1"/>
</dbReference>
<evidence type="ECO:0000256" key="1">
    <source>
        <dbReference type="ARBA" id="ARBA00004141"/>
    </source>
</evidence>